<gene>
    <name evidence="1" type="ORF">BpHYR1_034910</name>
</gene>
<name>A0A3M7RY72_BRAPC</name>
<accession>A0A3M7RY72</accession>
<sequence>MCFLNFTPFSVPNPTETLISPKLKIKNYKDPVDEEIKDKNYIFVPNGESFEKFKNKALKY</sequence>
<keyword evidence="2" id="KW-1185">Reference proteome</keyword>
<dbReference type="EMBL" id="REGN01002408">
    <property type="protein sequence ID" value="RNA28308.1"/>
    <property type="molecule type" value="Genomic_DNA"/>
</dbReference>
<organism evidence="1 2">
    <name type="scientific">Brachionus plicatilis</name>
    <name type="common">Marine rotifer</name>
    <name type="synonym">Brachionus muelleri</name>
    <dbReference type="NCBI Taxonomy" id="10195"/>
    <lineage>
        <taxon>Eukaryota</taxon>
        <taxon>Metazoa</taxon>
        <taxon>Spiralia</taxon>
        <taxon>Gnathifera</taxon>
        <taxon>Rotifera</taxon>
        <taxon>Eurotatoria</taxon>
        <taxon>Monogononta</taxon>
        <taxon>Pseudotrocha</taxon>
        <taxon>Ploima</taxon>
        <taxon>Brachionidae</taxon>
        <taxon>Brachionus</taxon>
    </lineage>
</organism>
<dbReference type="Proteomes" id="UP000276133">
    <property type="component" value="Unassembled WGS sequence"/>
</dbReference>
<dbReference type="AlphaFoldDB" id="A0A3M7RY72"/>
<proteinExistence type="predicted"/>
<comment type="caution">
    <text evidence="1">The sequence shown here is derived from an EMBL/GenBank/DDBJ whole genome shotgun (WGS) entry which is preliminary data.</text>
</comment>
<reference evidence="1 2" key="1">
    <citation type="journal article" date="2018" name="Sci. Rep.">
        <title>Genomic signatures of local adaptation to the degree of environmental predictability in rotifers.</title>
        <authorList>
            <person name="Franch-Gras L."/>
            <person name="Hahn C."/>
            <person name="Garcia-Roger E.M."/>
            <person name="Carmona M.J."/>
            <person name="Serra M."/>
            <person name="Gomez A."/>
        </authorList>
    </citation>
    <scope>NUCLEOTIDE SEQUENCE [LARGE SCALE GENOMIC DNA]</scope>
    <source>
        <strain evidence="1">HYR1</strain>
    </source>
</reference>
<evidence type="ECO:0000313" key="1">
    <source>
        <dbReference type="EMBL" id="RNA28308.1"/>
    </source>
</evidence>
<evidence type="ECO:0000313" key="2">
    <source>
        <dbReference type="Proteomes" id="UP000276133"/>
    </source>
</evidence>
<protein>
    <submittedName>
        <fullName evidence="1">Uncharacterized protein</fullName>
    </submittedName>
</protein>